<evidence type="ECO:0000313" key="1">
    <source>
        <dbReference type="EMBL" id="SMD33138.1"/>
    </source>
</evidence>
<gene>
    <name evidence="1" type="ORF">SAMN04488029_1503</name>
</gene>
<dbReference type="OrthoDB" id="982604at2"/>
<protein>
    <submittedName>
        <fullName evidence="1">Uncharacterized protein</fullName>
    </submittedName>
</protein>
<sequence>MKKTKSIFLFLILILPVLLYLFLQGFGKNQFAIPIYFQSGIVTPLEGCESSVSGQPYQLNEAALNVLVGEKVSPRGITVYELGNSDSDKLRNNMYTFLEKYKGRKDITLVSIRAQRDTLFTPSRYDAWKRFNLPDSNLMKLGRCILQLDLNSQMKADSGLVLVDQNRQIRGYYDPMILKEIDRLNTELFILLSD</sequence>
<name>A0A1W2G9V6_REIFA</name>
<proteinExistence type="predicted"/>
<organism evidence="1 2">
    <name type="scientific">Reichenbachiella faecimaris</name>
    <dbReference type="NCBI Taxonomy" id="692418"/>
    <lineage>
        <taxon>Bacteria</taxon>
        <taxon>Pseudomonadati</taxon>
        <taxon>Bacteroidota</taxon>
        <taxon>Cytophagia</taxon>
        <taxon>Cytophagales</taxon>
        <taxon>Reichenbachiellaceae</taxon>
        <taxon>Reichenbachiella</taxon>
    </lineage>
</organism>
<dbReference type="STRING" id="692418.SAMN04488029_1503"/>
<evidence type="ECO:0000313" key="2">
    <source>
        <dbReference type="Proteomes" id="UP000192472"/>
    </source>
</evidence>
<dbReference type="RefSeq" id="WP_084371813.1">
    <property type="nucleotide sequence ID" value="NZ_FWYF01000001.1"/>
</dbReference>
<dbReference type="AlphaFoldDB" id="A0A1W2G9V6"/>
<reference evidence="1 2" key="1">
    <citation type="submission" date="2017-04" db="EMBL/GenBank/DDBJ databases">
        <authorList>
            <person name="Afonso C.L."/>
            <person name="Miller P.J."/>
            <person name="Scott M.A."/>
            <person name="Spackman E."/>
            <person name="Goraichik I."/>
            <person name="Dimitrov K.M."/>
            <person name="Suarez D.L."/>
            <person name="Swayne D.E."/>
        </authorList>
    </citation>
    <scope>NUCLEOTIDE SEQUENCE [LARGE SCALE GENOMIC DNA]</scope>
    <source>
        <strain evidence="1 2">DSM 26133</strain>
    </source>
</reference>
<accession>A0A1W2G9V6</accession>
<dbReference type="Proteomes" id="UP000192472">
    <property type="component" value="Unassembled WGS sequence"/>
</dbReference>
<keyword evidence="2" id="KW-1185">Reference proteome</keyword>
<dbReference type="EMBL" id="FWYF01000001">
    <property type="protein sequence ID" value="SMD33138.1"/>
    <property type="molecule type" value="Genomic_DNA"/>
</dbReference>